<keyword evidence="2" id="KW-1185">Reference proteome</keyword>
<dbReference type="RefSeq" id="WP_088256115.1">
    <property type="nucleotide sequence ID" value="NZ_NIDE01000008.1"/>
</dbReference>
<comment type="caution">
    <text evidence="1">The sequence shown here is derived from an EMBL/GenBank/DDBJ whole genome shotgun (WGS) entry which is preliminary data.</text>
</comment>
<dbReference type="AlphaFoldDB" id="A0A225DVD6"/>
<dbReference type="EMBL" id="NIDE01000008">
    <property type="protein sequence ID" value="OWK40137.1"/>
    <property type="molecule type" value="Genomic_DNA"/>
</dbReference>
<name>A0A225DVD6_9BACT</name>
<dbReference type="Proteomes" id="UP000214646">
    <property type="component" value="Unassembled WGS sequence"/>
</dbReference>
<proteinExistence type="predicted"/>
<sequence length="287" mass="32296">MLLPTIFLLLVADDPNATLATKLLPLYLKEAREYSLAVESAPTRPLELKAEPVLEWSNPTRGPGGGQQGAVFLWLRAGRPAALGCFFSVQHQTLPGRLIRHELHALDTEKLIVTRDADNQWKPQGGLVRTAITDATPPAALPETRLVQMRRLAKEFTAHSVDREEKQWELRLLPTPLYRYAQANSGVIDGALFAMVSNAGTDPEVLLLLEARELEGKRIWEFACGRFSDWELHVQRKEKEVFTSIRGPDPTHLYRIYPDKIITLEGKLLARVRQTPSGPEITQVRDK</sequence>
<dbReference type="OrthoDB" id="242862at2"/>
<evidence type="ECO:0000313" key="2">
    <source>
        <dbReference type="Proteomes" id="UP000214646"/>
    </source>
</evidence>
<gene>
    <name evidence="1" type="ORF">FRUB_05056</name>
</gene>
<organism evidence="1 2">
    <name type="scientific">Fimbriiglobus ruber</name>
    <dbReference type="NCBI Taxonomy" id="1908690"/>
    <lineage>
        <taxon>Bacteria</taxon>
        <taxon>Pseudomonadati</taxon>
        <taxon>Planctomycetota</taxon>
        <taxon>Planctomycetia</taxon>
        <taxon>Gemmatales</taxon>
        <taxon>Gemmataceae</taxon>
        <taxon>Fimbriiglobus</taxon>
    </lineage>
</organism>
<reference evidence="2" key="1">
    <citation type="submission" date="2017-06" db="EMBL/GenBank/DDBJ databases">
        <title>Genome analysis of Fimbriiglobus ruber SP5, the first member of the order Planctomycetales with confirmed chitinolytic capability.</title>
        <authorList>
            <person name="Ravin N.V."/>
            <person name="Rakitin A.L."/>
            <person name="Ivanova A.A."/>
            <person name="Beletsky A.V."/>
            <person name="Kulichevskaya I.S."/>
            <person name="Mardanov A.V."/>
            <person name="Dedysh S.N."/>
        </authorList>
    </citation>
    <scope>NUCLEOTIDE SEQUENCE [LARGE SCALE GENOMIC DNA]</scope>
    <source>
        <strain evidence="2">SP5</strain>
    </source>
</reference>
<accession>A0A225DVD6</accession>
<evidence type="ECO:0000313" key="1">
    <source>
        <dbReference type="EMBL" id="OWK40137.1"/>
    </source>
</evidence>
<protein>
    <submittedName>
        <fullName evidence="1">Uncharacterized protein</fullName>
    </submittedName>
</protein>